<dbReference type="PRINTS" id="PR00364">
    <property type="entry name" value="DISEASERSIST"/>
</dbReference>
<dbReference type="FunFam" id="1.10.8.430:FF:000003">
    <property type="entry name" value="Probable disease resistance protein At5g66910"/>
    <property type="match status" value="1"/>
</dbReference>
<dbReference type="RefSeq" id="XP_014522600.1">
    <property type="nucleotide sequence ID" value="XM_014667114.2"/>
</dbReference>
<dbReference type="SUPFAM" id="SSF52058">
    <property type="entry name" value="L domain-like"/>
    <property type="match status" value="1"/>
</dbReference>
<organism evidence="8 9">
    <name type="scientific">Vigna radiata var. radiata</name>
    <name type="common">Mung bean</name>
    <name type="synonym">Phaseolus aureus</name>
    <dbReference type="NCBI Taxonomy" id="3916"/>
    <lineage>
        <taxon>Eukaryota</taxon>
        <taxon>Viridiplantae</taxon>
        <taxon>Streptophyta</taxon>
        <taxon>Embryophyta</taxon>
        <taxon>Tracheophyta</taxon>
        <taxon>Spermatophyta</taxon>
        <taxon>Magnoliopsida</taxon>
        <taxon>eudicotyledons</taxon>
        <taxon>Gunneridae</taxon>
        <taxon>Pentapetalae</taxon>
        <taxon>rosids</taxon>
        <taxon>fabids</taxon>
        <taxon>Fabales</taxon>
        <taxon>Fabaceae</taxon>
        <taxon>Papilionoideae</taxon>
        <taxon>50 kb inversion clade</taxon>
        <taxon>NPAAA clade</taxon>
        <taxon>indigoferoid/millettioid clade</taxon>
        <taxon>Phaseoleae</taxon>
        <taxon>Vigna</taxon>
    </lineage>
</organism>
<dbReference type="InterPro" id="IPR044974">
    <property type="entry name" value="Disease_R_plants"/>
</dbReference>
<protein>
    <submittedName>
        <fullName evidence="9">Disease resistance protein RPP13-like</fullName>
    </submittedName>
</protein>
<evidence type="ECO:0000259" key="6">
    <source>
        <dbReference type="Pfam" id="PF23559"/>
    </source>
</evidence>
<dbReference type="InterPro" id="IPR041118">
    <property type="entry name" value="Rx_N"/>
</dbReference>
<dbReference type="InterPro" id="IPR042197">
    <property type="entry name" value="Apaf_helical"/>
</dbReference>
<dbReference type="Pfam" id="PF23598">
    <property type="entry name" value="LRR_14"/>
    <property type="match status" value="1"/>
</dbReference>
<evidence type="ECO:0000259" key="5">
    <source>
        <dbReference type="Pfam" id="PF18052"/>
    </source>
</evidence>
<dbReference type="Gene3D" id="3.80.10.10">
    <property type="entry name" value="Ribonuclease Inhibitor"/>
    <property type="match status" value="1"/>
</dbReference>
<dbReference type="Gene3D" id="3.40.50.300">
    <property type="entry name" value="P-loop containing nucleotide triphosphate hydrolases"/>
    <property type="match status" value="1"/>
</dbReference>
<dbReference type="InterPro" id="IPR002182">
    <property type="entry name" value="NB-ARC"/>
</dbReference>
<evidence type="ECO:0000313" key="8">
    <source>
        <dbReference type="Proteomes" id="UP000087766"/>
    </source>
</evidence>
<dbReference type="CDD" id="cd14798">
    <property type="entry name" value="RX-CC_like"/>
    <property type="match status" value="1"/>
</dbReference>
<dbReference type="AlphaFoldDB" id="A0A1S3VWA5"/>
<dbReference type="KEGG" id="vra:106779078"/>
<reference evidence="8" key="1">
    <citation type="journal article" date="2014" name="Nat. Commun.">
        <title>Genome sequence of mungbean and insights into evolution within Vigna species.</title>
        <authorList>
            <person name="Kang Y.J."/>
            <person name="Kim S.K."/>
            <person name="Kim M.Y."/>
            <person name="Lestari P."/>
            <person name="Kim K.H."/>
            <person name="Ha B.K."/>
            <person name="Jun T.H."/>
            <person name="Hwang W.J."/>
            <person name="Lee T."/>
            <person name="Lee J."/>
            <person name="Shim S."/>
            <person name="Yoon M.Y."/>
            <person name="Jang Y.E."/>
            <person name="Han K.S."/>
            <person name="Taeprayoon P."/>
            <person name="Yoon N."/>
            <person name="Somta P."/>
            <person name="Tanya P."/>
            <person name="Kim K.S."/>
            <person name="Gwag J.G."/>
            <person name="Moon J.K."/>
            <person name="Lee Y.H."/>
            <person name="Park B.S."/>
            <person name="Bombarely A."/>
            <person name="Doyle J.J."/>
            <person name="Jackson S.A."/>
            <person name="Schafleitner R."/>
            <person name="Srinives P."/>
            <person name="Varshney R.K."/>
            <person name="Lee S.H."/>
        </authorList>
    </citation>
    <scope>NUCLEOTIDE SEQUENCE [LARGE SCALE GENOMIC DNA]</scope>
    <source>
        <strain evidence="8">cv. VC1973A</strain>
    </source>
</reference>
<dbReference type="PANTHER" id="PTHR23155">
    <property type="entry name" value="DISEASE RESISTANCE PROTEIN RP"/>
    <property type="match status" value="1"/>
</dbReference>
<keyword evidence="8" id="KW-1185">Reference proteome</keyword>
<dbReference type="Pfam" id="PF23559">
    <property type="entry name" value="WHD_DRP"/>
    <property type="match status" value="1"/>
</dbReference>
<dbReference type="InterPro" id="IPR055414">
    <property type="entry name" value="LRR_R13L4/SHOC2-like"/>
</dbReference>
<dbReference type="Pfam" id="PF00931">
    <property type="entry name" value="NB-ARC"/>
    <property type="match status" value="1"/>
</dbReference>
<sequence length="957" mass="110939">MFFSMRSIASYTLYCFTDALVNLSYSSSITNHKPFQPQIQIYTLVHAVMEEIVVSFVLDHLAQLVAREVNLLYGVEDGVESLRRELEMIKELLNTTRRERGMEHIVLNQIRDMAYLAEDVVDTFVAKVSIYKRRTILGKTLHGFGQAWLLHRLSDKIDYIKNTLKEIRDNKDTYDAFRETTNESAAEEERERLEWLRTLRRDVEVKDVVGFVHDSEVVVNRLLGDSSKLKVISIVGMGGLGKTTLARKVFNNIQVKNHFDCLAWVYVSNECRFRELLLGLLHQFMPNFEQQCRDINSRNEDELKNMAKNCLEGKRYLVVVDDLWNIEDWDKVKGAFPDNNRGSRILITSRSKEVATHASLDVPYYLPFLNEEESWELFRKKVFIDGDCPSDLEPLGKQMVQRCCGLPLSIIVLAGLLANKEKSHTIWSKVVDHVNSYINQNKTQVNEIVLKLSYDNLPRRLKPCFLYLGLFPEDSEILVEPLLQKWVAEGFIQDTGDRDPDDVAEDYLYELIDRSLVQVARVKLNGSLEKCQIHDLLRDLCISQSKKDKVFEVCTNNNIVDSTKPRKLSIQSATSDYISSSKRDHSCVRSLLLFGTHDDEWKWLVDEFKLVRVLQFGSIYLQAIPSILGNFIHLRYLRIENVIVYFVPDSILNLWNLQTIDLGIFKYRQAVSFPAQMWKLKYLRHWNSSGPIELRGRCLQSVEKMWNLRTMSPLTLNKQAISLIRNGTFPNIKRMGLSGSHDCEDELPNLLQSLQQLEHLNSLVIFPQGFFDINPQELVQRLEQYSHLTTLRIDWVKDLLTSELIFPPNIIELTLSRIEHISDEGMNGLGNHSKLKILRLLGNLDRFNDPIDLNCVGFPQLEVLKMKELKLRNWKLGNGAMRKLQHVIIKFCGPYINLPTELCSLNGLKQVHIESNIVQVTEQVHDILRILETDNRVQVFRSFYPALDEENDWESHY</sequence>
<proteinExistence type="predicted"/>
<dbReference type="FunFam" id="1.10.10.10:FF:000322">
    <property type="entry name" value="Probable disease resistance protein At1g63360"/>
    <property type="match status" value="1"/>
</dbReference>
<dbReference type="PANTHER" id="PTHR23155:SF1193">
    <property type="entry name" value="DISEASE RESISTANCE PROTEIN RPP13-RELATED"/>
    <property type="match status" value="1"/>
</dbReference>
<keyword evidence="3" id="KW-0611">Plant defense</keyword>
<feature type="domain" description="Disease resistance N-terminal" evidence="5">
    <location>
        <begin position="53"/>
        <end position="132"/>
    </location>
</feature>
<gene>
    <name evidence="9" type="primary">LOC106779078</name>
</gene>
<name>A0A1S3VWA5_VIGRR</name>
<evidence type="ECO:0000256" key="3">
    <source>
        <dbReference type="ARBA" id="ARBA00022821"/>
    </source>
</evidence>
<dbReference type="InterPro" id="IPR036388">
    <property type="entry name" value="WH-like_DNA-bd_sf"/>
</dbReference>
<dbReference type="Proteomes" id="UP000087766">
    <property type="component" value="Chromosome 2"/>
</dbReference>
<evidence type="ECO:0000259" key="4">
    <source>
        <dbReference type="Pfam" id="PF00931"/>
    </source>
</evidence>
<dbReference type="GO" id="GO:0043531">
    <property type="term" value="F:ADP binding"/>
    <property type="evidence" value="ECO:0007669"/>
    <property type="project" value="InterPro"/>
</dbReference>
<dbReference type="Pfam" id="PF18052">
    <property type="entry name" value="Rx_N"/>
    <property type="match status" value="1"/>
</dbReference>
<evidence type="ECO:0000259" key="7">
    <source>
        <dbReference type="Pfam" id="PF23598"/>
    </source>
</evidence>
<dbReference type="FunFam" id="3.40.50.300:FF:001091">
    <property type="entry name" value="Probable disease resistance protein At1g61300"/>
    <property type="match status" value="1"/>
</dbReference>
<dbReference type="Gene3D" id="1.10.8.430">
    <property type="entry name" value="Helical domain of apoptotic protease-activating factors"/>
    <property type="match status" value="1"/>
</dbReference>
<dbReference type="InterPro" id="IPR027417">
    <property type="entry name" value="P-loop_NTPase"/>
</dbReference>
<feature type="domain" description="NB-ARC" evidence="4">
    <location>
        <begin position="216"/>
        <end position="384"/>
    </location>
</feature>
<dbReference type="Gene3D" id="1.10.10.10">
    <property type="entry name" value="Winged helix-like DNA-binding domain superfamily/Winged helix DNA-binding domain"/>
    <property type="match status" value="1"/>
</dbReference>
<keyword evidence="2" id="KW-0547">Nucleotide-binding</keyword>
<evidence type="ECO:0000256" key="1">
    <source>
        <dbReference type="ARBA" id="ARBA00022737"/>
    </source>
</evidence>
<evidence type="ECO:0000313" key="9">
    <source>
        <dbReference type="RefSeq" id="XP_014522600.1"/>
    </source>
</evidence>
<feature type="domain" description="Disease resistance R13L4/SHOC-2-like LRR" evidence="7">
    <location>
        <begin position="588"/>
        <end position="922"/>
    </location>
</feature>
<reference evidence="9" key="2">
    <citation type="submission" date="2025-08" db="UniProtKB">
        <authorList>
            <consortium name="RefSeq"/>
        </authorList>
    </citation>
    <scope>IDENTIFICATION</scope>
    <source>
        <tissue evidence="9">Leaf</tissue>
    </source>
</reference>
<dbReference type="Gene3D" id="1.20.5.4130">
    <property type="match status" value="1"/>
</dbReference>
<dbReference type="SUPFAM" id="SSF52540">
    <property type="entry name" value="P-loop containing nucleoside triphosphate hydrolases"/>
    <property type="match status" value="1"/>
</dbReference>
<dbReference type="GeneID" id="106779078"/>
<evidence type="ECO:0000256" key="2">
    <source>
        <dbReference type="ARBA" id="ARBA00022741"/>
    </source>
</evidence>
<dbReference type="InterPro" id="IPR038005">
    <property type="entry name" value="RX-like_CC"/>
</dbReference>
<accession>A0A1S3VWA5</accession>
<feature type="domain" description="Disease resistance protein winged helix" evidence="6">
    <location>
        <begin position="470"/>
        <end position="541"/>
    </location>
</feature>
<keyword evidence="1" id="KW-0677">Repeat</keyword>
<dbReference type="OrthoDB" id="3027644at2759"/>
<dbReference type="InterPro" id="IPR058922">
    <property type="entry name" value="WHD_DRP"/>
</dbReference>
<dbReference type="GO" id="GO:0098542">
    <property type="term" value="P:defense response to other organism"/>
    <property type="evidence" value="ECO:0007669"/>
    <property type="project" value="TreeGrafter"/>
</dbReference>
<dbReference type="InterPro" id="IPR032675">
    <property type="entry name" value="LRR_dom_sf"/>
</dbReference>